<dbReference type="PRINTS" id="PR00111">
    <property type="entry name" value="ABHYDROLASE"/>
</dbReference>
<name>A0A383B2N2_9ZZZZ</name>
<dbReference type="EMBL" id="UINC01197106">
    <property type="protein sequence ID" value="SVE14416.1"/>
    <property type="molecule type" value="Genomic_DNA"/>
</dbReference>
<sequence length="163" mass="17886">MPHIDQGAARLYFEDSGGDGPPILLSHGFGASTEMWRGQVEKFRTRYRLITWDMRGHGRTECPDDLSLYSQNNTADDMAAVLDYLGVERAIIGGHSLGGFMSLVFNVRYPGRVMALYLQGCGPGYRSNKARAAWNERVEARAQSLDDGGLDALGGASEVKRSI</sequence>
<dbReference type="Pfam" id="PF00561">
    <property type="entry name" value="Abhydrolase_1"/>
    <property type="match status" value="1"/>
</dbReference>
<evidence type="ECO:0000313" key="3">
    <source>
        <dbReference type="EMBL" id="SVE14416.1"/>
    </source>
</evidence>
<dbReference type="GO" id="GO:0016020">
    <property type="term" value="C:membrane"/>
    <property type="evidence" value="ECO:0007669"/>
    <property type="project" value="TreeGrafter"/>
</dbReference>
<feature type="domain" description="AB hydrolase-1" evidence="2">
    <location>
        <begin position="21"/>
        <end position="126"/>
    </location>
</feature>
<dbReference type="GO" id="GO:0016787">
    <property type="term" value="F:hydrolase activity"/>
    <property type="evidence" value="ECO:0007669"/>
    <property type="project" value="UniProtKB-KW"/>
</dbReference>
<gene>
    <name evidence="3" type="ORF">METZ01_LOCUS467270</name>
</gene>
<evidence type="ECO:0000259" key="2">
    <source>
        <dbReference type="Pfam" id="PF00561"/>
    </source>
</evidence>
<dbReference type="PANTHER" id="PTHR43798">
    <property type="entry name" value="MONOACYLGLYCEROL LIPASE"/>
    <property type="match status" value="1"/>
</dbReference>
<dbReference type="InterPro" id="IPR000073">
    <property type="entry name" value="AB_hydrolase_1"/>
</dbReference>
<protein>
    <recommendedName>
        <fullName evidence="2">AB hydrolase-1 domain-containing protein</fullName>
    </recommendedName>
</protein>
<organism evidence="3">
    <name type="scientific">marine metagenome</name>
    <dbReference type="NCBI Taxonomy" id="408172"/>
    <lineage>
        <taxon>unclassified sequences</taxon>
        <taxon>metagenomes</taxon>
        <taxon>ecological metagenomes</taxon>
    </lineage>
</organism>
<dbReference type="InterPro" id="IPR029058">
    <property type="entry name" value="AB_hydrolase_fold"/>
</dbReference>
<proteinExistence type="predicted"/>
<reference evidence="3" key="1">
    <citation type="submission" date="2018-05" db="EMBL/GenBank/DDBJ databases">
        <authorList>
            <person name="Lanie J.A."/>
            <person name="Ng W.-L."/>
            <person name="Kazmierczak K.M."/>
            <person name="Andrzejewski T.M."/>
            <person name="Davidsen T.M."/>
            <person name="Wayne K.J."/>
            <person name="Tettelin H."/>
            <person name="Glass J.I."/>
            <person name="Rusch D."/>
            <person name="Podicherti R."/>
            <person name="Tsui H.-C.T."/>
            <person name="Winkler M.E."/>
        </authorList>
    </citation>
    <scope>NUCLEOTIDE SEQUENCE</scope>
</reference>
<dbReference type="InterPro" id="IPR050266">
    <property type="entry name" value="AB_hydrolase_sf"/>
</dbReference>
<dbReference type="AlphaFoldDB" id="A0A383B2N2"/>
<accession>A0A383B2N2</accession>
<evidence type="ECO:0000256" key="1">
    <source>
        <dbReference type="ARBA" id="ARBA00022801"/>
    </source>
</evidence>
<dbReference type="SUPFAM" id="SSF53474">
    <property type="entry name" value="alpha/beta-Hydrolases"/>
    <property type="match status" value="1"/>
</dbReference>
<dbReference type="PANTHER" id="PTHR43798:SF31">
    <property type="entry name" value="AB HYDROLASE SUPERFAMILY PROTEIN YCLE"/>
    <property type="match status" value="1"/>
</dbReference>
<feature type="non-terminal residue" evidence="3">
    <location>
        <position position="163"/>
    </location>
</feature>
<keyword evidence="1" id="KW-0378">Hydrolase</keyword>
<dbReference type="Gene3D" id="3.40.50.1820">
    <property type="entry name" value="alpha/beta hydrolase"/>
    <property type="match status" value="1"/>
</dbReference>